<dbReference type="EMBL" id="QXHD01000004">
    <property type="protein sequence ID" value="NEZ60377.1"/>
    <property type="molecule type" value="Genomic_DNA"/>
</dbReference>
<dbReference type="InterPro" id="IPR018831">
    <property type="entry name" value="Uncharacterised_NKWYS"/>
</dbReference>
<evidence type="ECO:0000313" key="2">
    <source>
        <dbReference type="Proteomes" id="UP000481033"/>
    </source>
</evidence>
<comment type="caution">
    <text evidence="1">The sequence shown here is derived from an EMBL/GenBank/DDBJ whole genome shotgun (WGS) entry which is preliminary data.</text>
</comment>
<protein>
    <submittedName>
        <fullName evidence="1">Uncharacterized protein</fullName>
    </submittedName>
</protein>
<dbReference type="Pfam" id="PF10364">
    <property type="entry name" value="NKWYS"/>
    <property type="match status" value="1"/>
</dbReference>
<dbReference type="RefSeq" id="WP_163702929.1">
    <property type="nucleotide sequence ID" value="NZ_QXHD01000004.1"/>
</dbReference>
<dbReference type="InterPro" id="IPR027417">
    <property type="entry name" value="P-loop_NTPase"/>
</dbReference>
<dbReference type="SUPFAM" id="SSF52540">
    <property type="entry name" value="P-loop containing nucleoside triphosphate hydrolases"/>
    <property type="match status" value="1"/>
</dbReference>
<accession>A0A6M0RVW1</accession>
<sequence>MALSIKGKLIQWLIKKNFHLSNFYEQFKVAKADTKANKILIYQMGKVASTSLHKTLKNRNLDASIYHLHTLQPASIHEVKQAYKKRFLITHRVDEHLIHSQYLRRCLDRGLNDSKSKWKIITLVRDPVARNISKFFQENRYNSEFNALLNDFNVEALIQKYFHHYLDEKHPFTWFDEELSPVFSIDNPLNDFSKTDGFKIYSYDHVDLLVLKVEHLDHCVEEAFSKFLNINNVSLVKANVAGKRKEQGKIYKQFKQHINFPPEYLDRLYRSPQVEKIYSEAEIQGFYRQWQVAQKI</sequence>
<dbReference type="Gene3D" id="3.40.50.300">
    <property type="entry name" value="P-loop containing nucleotide triphosphate hydrolases"/>
    <property type="match status" value="1"/>
</dbReference>
<reference evidence="1 2" key="1">
    <citation type="journal article" date="2020" name="Microb. Ecol.">
        <title>Ecogenomics of the Marine Benthic Filamentous Cyanobacterium Adonisia.</title>
        <authorList>
            <person name="Walter J.M."/>
            <person name="Coutinho F.H."/>
            <person name="Leomil L."/>
            <person name="Hargreaves P.I."/>
            <person name="Campeao M.E."/>
            <person name="Vieira V.V."/>
            <person name="Silva B.S."/>
            <person name="Fistarol G.O."/>
            <person name="Salomon P.S."/>
            <person name="Sawabe T."/>
            <person name="Mino S."/>
            <person name="Hosokawa M."/>
            <person name="Miyashita H."/>
            <person name="Maruyama F."/>
            <person name="van Verk M.C."/>
            <person name="Dutilh B.E."/>
            <person name="Thompson C.C."/>
            <person name="Thompson F.L."/>
        </authorList>
    </citation>
    <scope>NUCLEOTIDE SEQUENCE [LARGE SCALE GENOMIC DNA]</scope>
    <source>
        <strain evidence="1 2">CCMR0081</strain>
    </source>
</reference>
<organism evidence="1 2">
    <name type="scientific">Adonisia turfae CCMR0081</name>
    <dbReference type="NCBI Taxonomy" id="2292702"/>
    <lineage>
        <taxon>Bacteria</taxon>
        <taxon>Bacillati</taxon>
        <taxon>Cyanobacteriota</taxon>
        <taxon>Adonisia</taxon>
        <taxon>Adonisia turfae</taxon>
    </lineage>
</organism>
<evidence type="ECO:0000313" key="1">
    <source>
        <dbReference type="EMBL" id="NEZ60377.1"/>
    </source>
</evidence>
<proteinExistence type="predicted"/>
<dbReference type="AlphaFoldDB" id="A0A6M0RVW1"/>
<gene>
    <name evidence="1" type="ORF">DXZ20_32985</name>
</gene>
<dbReference type="Proteomes" id="UP000481033">
    <property type="component" value="Unassembled WGS sequence"/>
</dbReference>
<name>A0A6M0RVW1_9CYAN</name>
<keyword evidence="2" id="KW-1185">Reference proteome</keyword>